<evidence type="ECO:0000313" key="1">
    <source>
        <dbReference type="EMBL" id="WVZ88695.1"/>
    </source>
</evidence>
<dbReference type="AlphaFoldDB" id="A0AAQ3UB83"/>
<sequence length="100" mass="11501">MRTYNPCEFFGIDLEFRVADFSDEIAGTFPCNVAANDEDYGNFDLERRPLSGDEPPAFADNQVWKAPEPVFAKEGKYSLTYYPEESCGDPNQEFQDYDEF</sequence>
<dbReference type="Proteomes" id="UP001341281">
    <property type="component" value="Chromosome 08"/>
</dbReference>
<evidence type="ECO:0000313" key="2">
    <source>
        <dbReference type="Proteomes" id="UP001341281"/>
    </source>
</evidence>
<name>A0AAQ3UB83_PASNO</name>
<reference evidence="1 2" key="1">
    <citation type="submission" date="2024-02" db="EMBL/GenBank/DDBJ databases">
        <title>High-quality chromosome-scale genome assembly of Pensacola bahiagrass (Paspalum notatum Flugge var. saurae).</title>
        <authorList>
            <person name="Vega J.M."/>
            <person name="Podio M."/>
            <person name="Orjuela J."/>
            <person name="Siena L.A."/>
            <person name="Pessino S.C."/>
            <person name="Combes M.C."/>
            <person name="Mariac C."/>
            <person name="Albertini E."/>
            <person name="Pupilli F."/>
            <person name="Ortiz J.P.A."/>
            <person name="Leblanc O."/>
        </authorList>
    </citation>
    <scope>NUCLEOTIDE SEQUENCE [LARGE SCALE GENOMIC DNA]</scope>
    <source>
        <strain evidence="1">R1</strain>
        <tissue evidence="1">Leaf</tissue>
    </source>
</reference>
<dbReference type="EMBL" id="CP144752">
    <property type="protein sequence ID" value="WVZ88695.1"/>
    <property type="molecule type" value="Genomic_DNA"/>
</dbReference>
<proteinExistence type="predicted"/>
<gene>
    <name evidence="1" type="ORF">U9M48_035182</name>
</gene>
<keyword evidence="2" id="KW-1185">Reference proteome</keyword>
<accession>A0AAQ3UB83</accession>
<organism evidence="1 2">
    <name type="scientific">Paspalum notatum var. saurae</name>
    <dbReference type="NCBI Taxonomy" id="547442"/>
    <lineage>
        <taxon>Eukaryota</taxon>
        <taxon>Viridiplantae</taxon>
        <taxon>Streptophyta</taxon>
        <taxon>Embryophyta</taxon>
        <taxon>Tracheophyta</taxon>
        <taxon>Spermatophyta</taxon>
        <taxon>Magnoliopsida</taxon>
        <taxon>Liliopsida</taxon>
        <taxon>Poales</taxon>
        <taxon>Poaceae</taxon>
        <taxon>PACMAD clade</taxon>
        <taxon>Panicoideae</taxon>
        <taxon>Andropogonodae</taxon>
        <taxon>Paspaleae</taxon>
        <taxon>Paspalinae</taxon>
        <taxon>Paspalum</taxon>
    </lineage>
</organism>
<protein>
    <submittedName>
        <fullName evidence="1">Uncharacterized protein</fullName>
    </submittedName>
</protein>